<keyword evidence="3" id="KW-1185">Reference proteome</keyword>
<dbReference type="Proteomes" id="UP000887569">
    <property type="component" value="Unplaced"/>
</dbReference>
<protein>
    <submittedName>
        <fullName evidence="4 5">Uncharacterized protein</fullName>
    </submittedName>
</protein>
<evidence type="ECO:0000313" key="3">
    <source>
        <dbReference type="Proteomes" id="UP000887569"/>
    </source>
</evidence>
<organism evidence="3 5">
    <name type="scientific">Parascaris univalens</name>
    <name type="common">Nematode worm</name>
    <dbReference type="NCBI Taxonomy" id="6257"/>
    <lineage>
        <taxon>Eukaryota</taxon>
        <taxon>Metazoa</taxon>
        <taxon>Ecdysozoa</taxon>
        <taxon>Nematoda</taxon>
        <taxon>Chromadorea</taxon>
        <taxon>Rhabditida</taxon>
        <taxon>Spirurina</taxon>
        <taxon>Ascaridomorpha</taxon>
        <taxon>Ascaridoidea</taxon>
        <taxon>Ascarididae</taxon>
        <taxon>Parascaris</taxon>
    </lineage>
</organism>
<evidence type="ECO:0000313" key="5">
    <source>
        <dbReference type="WBParaSite" id="PgR030_g047_t02"/>
    </source>
</evidence>
<dbReference type="WBParaSite" id="PgR030_g047_t01">
    <property type="protein sequence ID" value="PgR030_g047_t01"/>
    <property type="gene ID" value="PgR030_g047"/>
</dbReference>
<reference evidence="4 5" key="1">
    <citation type="submission" date="2022-11" db="UniProtKB">
        <authorList>
            <consortium name="WormBaseParasite"/>
        </authorList>
    </citation>
    <scope>IDENTIFICATION</scope>
</reference>
<keyword evidence="2" id="KW-0812">Transmembrane</keyword>
<dbReference type="WBParaSite" id="PgR030_g047_t02">
    <property type="protein sequence ID" value="PgR030_g047_t02"/>
    <property type="gene ID" value="PgR030_g047"/>
</dbReference>
<accession>A0A915BA86</accession>
<evidence type="ECO:0000256" key="1">
    <source>
        <dbReference type="SAM" id="MobiDB-lite"/>
    </source>
</evidence>
<feature type="region of interest" description="Disordered" evidence="1">
    <location>
        <begin position="1"/>
        <end position="60"/>
    </location>
</feature>
<feature type="compositionally biased region" description="Low complexity" evidence="1">
    <location>
        <begin position="32"/>
        <end position="47"/>
    </location>
</feature>
<dbReference type="AlphaFoldDB" id="A0A915BA86"/>
<evidence type="ECO:0000256" key="2">
    <source>
        <dbReference type="SAM" id="Phobius"/>
    </source>
</evidence>
<feature type="compositionally biased region" description="Pro residues" evidence="1">
    <location>
        <begin position="13"/>
        <end position="31"/>
    </location>
</feature>
<keyword evidence="2" id="KW-0472">Membrane</keyword>
<name>A0A915BA86_PARUN</name>
<feature type="transmembrane region" description="Helical" evidence="2">
    <location>
        <begin position="104"/>
        <end position="129"/>
    </location>
</feature>
<proteinExistence type="predicted"/>
<keyword evidence="2" id="KW-1133">Transmembrane helix</keyword>
<sequence length="134" mass="13888">MGEAYEALGPVDSEPPPQPPATVPAPSPNSPSPAAQNAAAGTATGVNEGRTKPALGTTHENADFGMVSAYTLNSAGARPVISEHSDAPVIKQENTDERRRRGTVLLVIFSILFGVSAVGVIVCIALVVFNIRIR</sequence>
<evidence type="ECO:0000313" key="4">
    <source>
        <dbReference type="WBParaSite" id="PgR030_g047_t01"/>
    </source>
</evidence>